<dbReference type="EMBL" id="LJCO01000045">
    <property type="protein sequence ID" value="KPV43849.1"/>
    <property type="molecule type" value="Genomic_DNA"/>
</dbReference>
<dbReference type="InterPro" id="IPR051811">
    <property type="entry name" value="Cytochrome_c550/c551-like"/>
</dbReference>
<evidence type="ECO:0000256" key="3">
    <source>
        <dbReference type="ARBA" id="ARBA00022723"/>
    </source>
</evidence>
<dbReference type="PROSITE" id="PS51007">
    <property type="entry name" value="CYTC"/>
    <property type="match status" value="1"/>
</dbReference>
<dbReference type="STRING" id="471514.AN477_10210"/>
<dbReference type="GO" id="GO:0020037">
    <property type="term" value="F:heme binding"/>
    <property type="evidence" value="ECO:0007669"/>
    <property type="project" value="InterPro"/>
</dbReference>
<gene>
    <name evidence="8" type="ORF">AN477_10210</name>
</gene>
<sequence>MATGCGQRETVLQQDAATYPEAVHLYQNGCITCHGDNLQGGIGPNLQHVASQLTPAQIKHRIEVGSGPMPAYAAPGDAILTPSQIDALTTWLSTKK</sequence>
<comment type="caution">
    <text evidence="8">The sequence shown here is derived from an EMBL/GenBank/DDBJ whole genome shotgun (WGS) entry which is preliminary data.</text>
</comment>
<organism evidence="8 9">
    <name type="scientific">Alicyclobacillus ferrooxydans</name>
    <dbReference type="NCBI Taxonomy" id="471514"/>
    <lineage>
        <taxon>Bacteria</taxon>
        <taxon>Bacillati</taxon>
        <taxon>Bacillota</taxon>
        <taxon>Bacilli</taxon>
        <taxon>Bacillales</taxon>
        <taxon>Alicyclobacillaceae</taxon>
        <taxon>Alicyclobacillus</taxon>
    </lineage>
</organism>
<evidence type="ECO:0000259" key="7">
    <source>
        <dbReference type="PROSITE" id="PS51007"/>
    </source>
</evidence>
<evidence type="ECO:0000256" key="1">
    <source>
        <dbReference type="ARBA" id="ARBA00022448"/>
    </source>
</evidence>
<keyword evidence="3 6" id="KW-0479">Metal-binding</keyword>
<feature type="domain" description="Cytochrome c" evidence="7">
    <location>
        <begin position="14"/>
        <end position="96"/>
    </location>
</feature>
<dbReference type="Pfam" id="PF13442">
    <property type="entry name" value="Cytochrome_CBB3"/>
    <property type="match status" value="1"/>
</dbReference>
<dbReference type="PANTHER" id="PTHR37823:SF4">
    <property type="entry name" value="MENAQUINOL-CYTOCHROME C REDUCTASE CYTOCHROME B_C SUBUNIT"/>
    <property type="match status" value="1"/>
</dbReference>
<evidence type="ECO:0000256" key="6">
    <source>
        <dbReference type="PROSITE-ProRule" id="PRU00433"/>
    </source>
</evidence>
<dbReference type="SUPFAM" id="SSF46626">
    <property type="entry name" value="Cytochrome c"/>
    <property type="match status" value="1"/>
</dbReference>
<keyword evidence="4" id="KW-0249">Electron transport</keyword>
<keyword evidence="5 6" id="KW-0408">Iron</keyword>
<protein>
    <recommendedName>
        <fullName evidence="7">Cytochrome c domain-containing protein</fullName>
    </recommendedName>
</protein>
<dbReference type="InterPro" id="IPR009056">
    <property type="entry name" value="Cyt_c-like_dom"/>
</dbReference>
<dbReference type="Proteomes" id="UP000050482">
    <property type="component" value="Unassembled WGS sequence"/>
</dbReference>
<evidence type="ECO:0000256" key="5">
    <source>
        <dbReference type="ARBA" id="ARBA00023004"/>
    </source>
</evidence>
<dbReference type="GO" id="GO:0046872">
    <property type="term" value="F:metal ion binding"/>
    <property type="evidence" value="ECO:0007669"/>
    <property type="project" value="UniProtKB-KW"/>
</dbReference>
<accession>A0A0P9CLG6</accession>
<dbReference type="GO" id="GO:0009055">
    <property type="term" value="F:electron transfer activity"/>
    <property type="evidence" value="ECO:0007669"/>
    <property type="project" value="InterPro"/>
</dbReference>
<reference evidence="8 9" key="1">
    <citation type="submission" date="2015-09" db="EMBL/GenBank/DDBJ databases">
        <title>Draft genome sequence of Alicyclobacillus ferrooxydans DSM 22381.</title>
        <authorList>
            <person name="Hemp J."/>
        </authorList>
    </citation>
    <scope>NUCLEOTIDE SEQUENCE [LARGE SCALE GENOMIC DNA]</scope>
    <source>
        <strain evidence="8 9">TC-34</strain>
    </source>
</reference>
<dbReference type="Gene3D" id="1.10.760.10">
    <property type="entry name" value="Cytochrome c-like domain"/>
    <property type="match status" value="1"/>
</dbReference>
<evidence type="ECO:0000256" key="4">
    <source>
        <dbReference type="ARBA" id="ARBA00022982"/>
    </source>
</evidence>
<dbReference type="AlphaFoldDB" id="A0A0P9CLG6"/>
<dbReference type="PATRIC" id="fig|471514.4.peg.5091"/>
<keyword evidence="1" id="KW-0813">Transport</keyword>
<evidence type="ECO:0000313" key="8">
    <source>
        <dbReference type="EMBL" id="KPV43849.1"/>
    </source>
</evidence>
<keyword evidence="2 6" id="KW-0349">Heme</keyword>
<name>A0A0P9CLG6_9BACL</name>
<dbReference type="PANTHER" id="PTHR37823">
    <property type="entry name" value="CYTOCHROME C-553-LIKE"/>
    <property type="match status" value="1"/>
</dbReference>
<keyword evidence="9" id="KW-1185">Reference proteome</keyword>
<evidence type="ECO:0000313" key="9">
    <source>
        <dbReference type="Proteomes" id="UP000050482"/>
    </source>
</evidence>
<proteinExistence type="predicted"/>
<dbReference type="InterPro" id="IPR036909">
    <property type="entry name" value="Cyt_c-like_dom_sf"/>
</dbReference>
<evidence type="ECO:0000256" key="2">
    <source>
        <dbReference type="ARBA" id="ARBA00022617"/>
    </source>
</evidence>